<keyword evidence="7" id="KW-1185">Reference proteome</keyword>
<evidence type="ECO:0000256" key="3">
    <source>
        <dbReference type="PROSITE-ProRule" id="PRU00339"/>
    </source>
</evidence>
<dbReference type="EMBL" id="AZHX01000304">
    <property type="protein sequence ID" value="ETX08098.1"/>
    <property type="molecule type" value="Genomic_DNA"/>
</dbReference>
<comment type="caution">
    <text evidence="6">The sequence shown here is derived from an EMBL/GenBank/DDBJ whole genome shotgun (WGS) entry which is preliminary data.</text>
</comment>
<dbReference type="InterPro" id="IPR013105">
    <property type="entry name" value="TPR_2"/>
</dbReference>
<gene>
    <name evidence="6" type="ORF">ETSY2_07360</name>
</gene>
<dbReference type="Proteomes" id="UP000019140">
    <property type="component" value="Unassembled WGS sequence"/>
</dbReference>
<evidence type="ECO:0000256" key="4">
    <source>
        <dbReference type="SAM" id="MobiDB-lite"/>
    </source>
</evidence>
<feature type="transmembrane region" description="Helical" evidence="5">
    <location>
        <begin position="6"/>
        <end position="23"/>
    </location>
</feature>
<protein>
    <submittedName>
        <fullName evidence="6">Uncharacterized protein</fullName>
    </submittedName>
</protein>
<feature type="repeat" description="TPR" evidence="3">
    <location>
        <begin position="80"/>
        <end position="113"/>
    </location>
</feature>
<dbReference type="SMART" id="SM00028">
    <property type="entry name" value="TPR"/>
    <property type="match status" value="1"/>
</dbReference>
<keyword evidence="5" id="KW-0472">Membrane</keyword>
<feature type="compositionally biased region" description="Polar residues" evidence="4">
    <location>
        <begin position="160"/>
        <end position="172"/>
    </location>
</feature>
<dbReference type="InterPro" id="IPR019734">
    <property type="entry name" value="TPR_rpt"/>
</dbReference>
<keyword evidence="2 3" id="KW-0802">TPR repeat</keyword>
<dbReference type="SUPFAM" id="SSF48452">
    <property type="entry name" value="TPR-like"/>
    <property type="match status" value="1"/>
</dbReference>
<accession>W4MD12</accession>
<feature type="region of interest" description="Disordered" evidence="4">
    <location>
        <begin position="133"/>
        <end position="222"/>
    </location>
</feature>
<dbReference type="Gene3D" id="1.25.40.10">
    <property type="entry name" value="Tetratricopeptide repeat domain"/>
    <property type="match status" value="1"/>
</dbReference>
<organism evidence="6 7">
    <name type="scientific">Candidatus Entotheonella gemina</name>
    <dbReference type="NCBI Taxonomy" id="1429439"/>
    <lineage>
        <taxon>Bacteria</taxon>
        <taxon>Pseudomonadati</taxon>
        <taxon>Nitrospinota/Tectimicrobiota group</taxon>
        <taxon>Candidatus Tectimicrobiota</taxon>
        <taxon>Candidatus Entotheonellia</taxon>
        <taxon>Candidatus Entotheonellales</taxon>
        <taxon>Candidatus Entotheonellaceae</taxon>
        <taxon>Candidatus Entotheonella</taxon>
    </lineage>
</organism>
<evidence type="ECO:0000256" key="2">
    <source>
        <dbReference type="ARBA" id="ARBA00022803"/>
    </source>
</evidence>
<evidence type="ECO:0000313" key="7">
    <source>
        <dbReference type="Proteomes" id="UP000019140"/>
    </source>
</evidence>
<feature type="compositionally biased region" description="Basic and acidic residues" evidence="4">
    <location>
        <begin position="133"/>
        <end position="153"/>
    </location>
</feature>
<evidence type="ECO:0000313" key="6">
    <source>
        <dbReference type="EMBL" id="ETX08098.1"/>
    </source>
</evidence>
<dbReference type="Pfam" id="PF07719">
    <property type="entry name" value="TPR_2"/>
    <property type="match status" value="1"/>
</dbReference>
<dbReference type="HOGENOM" id="CLU_1033208_0_0_7"/>
<keyword evidence="5" id="KW-0812">Transmembrane</keyword>
<proteinExistence type="predicted"/>
<evidence type="ECO:0000256" key="1">
    <source>
        <dbReference type="ARBA" id="ARBA00022737"/>
    </source>
</evidence>
<dbReference type="InterPro" id="IPR011990">
    <property type="entry name" value="TPR-like_helical_dom_sf"/>
</dbReference>
<sequence length="269" mass="30100">MIVRITILVISIIVTGLASWLWPRIDRPPTRFKVARQLLDDNRSKDAALLFEEPVWRGIAQYRAGRYERALGNFYSVQSTLGLYNLGTTHARMQEWTHAAAHFDKVLTLDPNHEDAKHNLAIALKAIAMARSKAAENPRELPLDQEGEDKQDPSDYGQDDASQTQSGNTDQGENAPGEQSEEQSGQGDTPGESGDDERTEEKGTAVAYGEPENQGEPLEREVSRSTLLKARESAQAAEILLRHIKDDPKKVLRTRLYRAYQVRKAAQQP</sequence>
<reference evidence="6 7" key="1">
    <citation type="journal article" date="2014" name="Nature">
        <title>An environmental bacterial taxon with a large and distinct metabolic repertoire.</title>
        <authorList>
            <person name="Wilson M.C."/>
            <person name="Mori T."/>
            <person name="Ruckert C."/>
            <person name="Uria A.R."/>
            <person name="Helf M.J."/>
            <person name="Takada K."/>
            <person name="Gernert C."/>
            <person name="Steffens U.A."/>
            <person name="Heycke N."/>
            <person name="Schmitt S."/>
            <person name="Rinke C."/>
            <person name="Helfrich E.J."/>
            <person name="Brachmann A.O."/>
            <person name="Gurgui C."/>
            <person name="Wakimoto T."/>
            <person name="Kracht M."/>
            <person name="Crusemann M."/>
            <person name="Hentschel U."/>
            <person name="Abe I."/>
            <person name="Matsunaga S."/>
            <person name="Kalinowski J."/>
            <person name="Takeyama H."/>
            <person name="Piel J."/>
        </authorList>
    </citation>
    <scope>NUCLEOTIDE SEQUENCE [LARGE SCALE GENOMIC DNA]</scope>
    <source>
        <strain evidence="7">TSY2</strain>
    </source>
</reference>
<keyword evidence="5" id="KW-1133">Transmembrane helix</keyword>
<keyword evidence="1" id="KW-0677">Repeat</keyword>
<dbReference type="PROSITE" id="PS50005">
    <property type="entry name" value="TPR"/>
    <property type="match status" value="1"/>
</dbReference>
<dbReference type="AlphaFoldDB" id="W4MD12"/>
<name>W4MD12_9BACT</name>
<evidence type="ECO:0000256" key="5">
    <source>
        <dbReference type="SAM" id="Phobius"/>
    </source>
</evidence>